<accession>A0A2A7S1N1</accession>
<evidence type="ECO:0000313" key="1">
    <source>
        <dbReference type="EMBL" id="PEH37329.1"/>
    </source>
</evidence>
<sequence>MKIFLSGEGPTDLGCCNTAAATCEGGEFTEGPMTVLIDSVIEQRYKYSPLEIDKATYRFVSKTHLIQLAKENRRGMALPGKKHGINTGYFYVNAWMLGKIAKEYSEATADFCIAILFRDADGTNSSPKNLWKTKLDSMTSGFARAQYNHGVPMLPKPKSEAWILCAAQDLPYQNCEALEDLPGNDDAPDSAKSRLDTVMAGRTSAADVSEWLQENGFNHETTAEQMPSFREFRSRLIEVLEMCR</sequence>
<dbReference type="RefSeq" id="WP_098153758.1">
    <property type="nucleotide sequence ID" value="NZ_PDDY01000004.1"/>
</dbReference>
<comment type="caution">
    <text evidence="1">The sequence shown here is derived from an EMBL/GenBank/DDBJ whole genome shotgun (WGS) entry which is preliminary data.</text>
</comment>
<gene>
    <name evidence="1" type="ORF">CRM94_22555</name>
</gene>
<evidence type="ECO:0000313" key="2">
    <source>
        <dbReference type="Proteomes" id="UP000220629"/>
    </source>
</evidence>
<dbReference type="Proteomes" id="UP000220629">
    <property type="component" value="Unassembled WGS sequence"/>
</dbReference>
<reference evidence="2" key="1">
    <citation type="submission" date="2017-09" db="EMBL/GenBank/DDBJ databases">
        <title>FDA dAtabase for Regulatory Grade micrObial Sequences (FDA-ARGOS): Supporting development and validation of Infectious Disease Dx tests.</title>
        <authorList>
            <person name="Minogue T."/>
            <person name="Wolcott M."/>
            <person name="Wasieloski L."/>
            <person name="Aguilar W."/>
            <person name="Moore D."/>
            <person name="Tallon L."/>
            <person name="Sadzewicz L."/>
            <person name="Ott S."/>
            <person name="Zhao X."/>
            <person name="Nagaraj S."/>
            <person name="Vavikolanu K."/>
            <person name="Aluvathingal J."/>
            <person name="Nadendla S."/>
            <person name="Sichtig H."/>
        </authorList>
    </citation>
    <scope>NUCLEOTIDE SEQUENCE [LARGE SCALE GENOMIC DNA]</scope>
    <source>
        <strain evidence="2">FDAARGOS_390</strain>
    </source>
</reference>
<dbReference type="EMBL" id="PDDY01000004">
    <property type="protein sequence ID" value="PEH37329.1"/>
    <property type="molecule type" value="Genomic_DNA"/>
</dbReference>
<name>A0A2A7S1N1_BURGA</name>
<proteinExistence type="predicted"/>
<protein>
    <submittedName>
        <fullName evidence="1">Uncharacterized protein</fullName>
    </submittedName>
</protein>
<organism evidence="1 2">
    <name type="scientific">Burkholderia gladioli</name>
    <name type="common">Pseudomonas marginata</name>
    <name type="synonym">Phytomonas marginata</name>
    <dbReference type="NCBI Taxonomy" id="28095"/>
    <lineage>
        <taxon>Bacteria</taxon>
        <taxon>Pseudomonadati</taxon>
        <taxon>Pseudomonadota</taxon>
        <taxon>Betaproteobacteria</taxon>
        <taxon>Burkholderiales</taxon>
        <taxon>Burkholderiaceae</taxon>
        <taxon>Burkholderia</taxon>
    </lineage>
</organism>
<dbReference type="AlphaFoldDB" id="A0A2A7S1N1"/>